<organism evidence="2 3">
    <name type="scientific">Litoribacter ruber</name>
    <dbReference type="NCBI Taxonomy" id="702568"/>
    <lineage>
        <taxon>Bacteria</taxon>
        <taxon>Pseudomonadati</taxon>
        <taxon>Bacteroidota</taxon>
        <taxon>Cytophagia</taxon>
        <taxon>Cytophagales</taxon>
        <taxon>Cyclobacteriaceae</taxon>
        <taxon>Litoribacter</taxon>
    </lineage>
</organism>
<dbReference type="InterPro" id="IPR018647">
    <property type="entry name" value="SLFN_3-like_DNA/RNA_helicase"/>
</dbReference>
<evidence type="ECO:0000313" key="2">
    <source>
        <dbReference type="EMBL" id="MBS9526016.1"/>
    </source>
</evidence>
<reference evidence="2 3" key="1">
    <citation type="submission" date="2021-05" db="EMBL/GenBank/DDBJ databases">
        <authorList>
            <person name="Zhang Z.D."/>
            <person name="Osman G."/>
        </authorList>
    </citation>
    <scope>NUCLEOTIDE SEQUENCE [LARGE SCALE GENOMIC DNA]</scope>
    <source>
        <strain evidence="2 3">KCTC 32217</strain>
    </source>
</reference>
<dbReference type="Pfam" id="PF09848">
    <property type="entry name" value="SLFN-g3_helicase"/>
    <property type="match status" value="1"/>
</dbReference>
<keyword evidence="3" id="KW-1185">Reference proteome</keyword>
<comment type="caution">
    <text evidence="2">The sequence shown here is derived from an EMBL/GenBank/DDBJ whole genome shotgun (WGS) entry which is preliminary data.</text>
</comment>
<feature type="domain" description="Schlafen group 3-like DNA/RNA helicase" evidence="1">
    <location>
        <begin position="1"/>
        <end position="78"/>
    </location>
</feature>
<feature type="non-terminal residue" evidence="2">
    <location>
        <position position="1"/>
    </location>
</feature>
<dbReference type="AlphaFoldDB" id="A0AAP2CME2"/>
<dbReference type="RefSeq" id="WP_213946875.1">
    <property type="nucleotide sequence ID" value="NZ_JAHCMY010000041.1"/>
</dbReference>
<proteinExistence type="predicted"/>
<sequence length="102" mass="11677">LEVDYIGVIVGEDLIVRNGKVLVDPNKRDKHDSTVRGWKTMAKENKTATQELMLQIIKNTYRTLMTRGMKGCYIYCVDVETSKYFKSAIMNLEIVSDKKVSV</sequence>
<protein>
    <submittedName>
        <fullName evidence="2">DUF2075 domain-containing protein</fullName>
    </submittedName>
</protein>
<evidence type="ECO:0000259" key="1">
    <source>
        <dbReference type="Pfam" id="PF09848"/>
    </source>
</evidence>
<accession>A0AAP2CME2</accession>
<gene>
    <name evidence="2" type="ORF">KI659_18495</name>
</gene>
<name>A0AAP2CME2_9BACT</name>
<evidence type="ECO:0000313" key="3">
    <source>
        <dbReference type="Proteomes" id="UP001319104"/>
    </source>
</evidence>
<dbReference type="EMBL" id="JAHCMY010000041">
    <property type="protein sequence ID" value="MBS9526016.1"/>
    <property type="molecule type" value="Genomic_DNA"/>
</dbReference>
<dbReference type="Proteomes" id="UP001319104">
    <property type="component" value="Unassembled WGS sequence"/>
</dbReference>